<dbReference type="Proteomes" id="UP001237642">
    <property type="component" value="Unassembled WGS sequence"/>
</dbReference>
<dbReference type="PANTHER" id="PTHR11260:SF615">
    <property type="entry name" value="GLUTATHIONE S-TRANSFERASE U17"/>
    <property type="match status" value="1"/>
</dbReference>
<dbReference type="InterPro" id="IPR040079">
    <property type="entry name" value="Glutathione_S-Trfase"/>
</dbReference>
<dbReference type="CDD" id="cd03185">
    <property type="entry name" value="GST_C_Tau"/>
    <property type="match status" value="1"/>
</dbReference>
<dbReference type="PANTHER" id="PTHR11260">
    <property type="entry name" value="GLUTATHIONE S-TRANSFERASE, GST, SUPERFAMILY, GST DOMAIN CONTAINING"/>
    <property type="match status" value="1"/>
</dbReference>
<reference evidence="8" key="1">
    <citation type="submission" date="2023-02" db="EMBL/GenBank/DDBJ databases">
        <title>Genome of toxic invasive species Heracleum sosnowskyi carries increased number of genes despite the absence of recent whole-genome duplications.</title>
        <authorList>
            <person name="Schelkunov M."/>
            <person name="Shtratnikova V."/>
            <person name="Makarenko M."/>
            <person name="Klepikova A."/>
            <person name="Omelchenko D."/>
            <person name="Novikova G."/>
            <person name="Obukhova E."/>
            <person name="Bogdanov V."/>
            <person name="Penin A."/>
            <person name="Logacheva M."/>
        </authorList>
    </citation>
    <scope>NUCLEOTIDE SEQUENCE</scope>
    <source>
        <strain evidence="8">Hsosn_3</strain>
        <tissue evidence="8">Leaf</tissue>
    </source>
</reference>
<protein>
    <recommendedName>
        <fullName evidence="5">Glutathione S-transferase</fullName>
        <ecNumber evidence="5">2.5.1.18</ecNumber>
    </recommendedName>
</protein>
<proteinExistence type="inferred from homology"/>
<comment type="subcellular location">
    <subcellularLocation>
        <location evidence="5">Cytoplasm</location>
        <location evidence="5">Cytosol</location>
    </subcellularLocation>
</comment>
<evidence type="ECO:0000256" key="2">
    <source>
        <dbReference type="ARBA" id="ARBA00022679"/>
    </source>
</evidence>
<dbReference type="InterPro" id="IPR010987">
    <property type="entry name" value="Glutathione-S-Trfase_C-like"/>
</dbReference>
<evidence type="ECO:0000313" key="8">
    <source>
        <dbReference type="EMBL" id="KAK1376514.1"/>
    </source>
</evidence>
<dbReference type="PROSITE" id="PS50405">
    <property type="entry name" value="GST_CTER"/>
    <property type="match status" value="1"/>
</dbReference>
<dbReference type="SFLD" id="SFLDG00358">
    <property type="entry name" value="Main_(cytGST)"/>
    <property type="match status" value="1"/>
</dbReference>
<dbReference type="FunFam" id="3.40.30.10:FF:000044">
    <property type="entry name" value="Glutathione S-transferase GSTU6"/>
    <property type="match status" value="1"/>
</dbReference>
<evidence type="ECO:0000259" key="6">
    <source>
        <dbReference type="PROSITE" id="PS50404"/>
    </source>
</evidence>
<gene>
    <name evidence="8" type="ORF">POM88_032707</name>
</gene>
<sequence length="222" mass="24839">MAAVKLLGFWASPFVNRVQIALNLKRVSYENIEENLRAKSQLLLESNPIHKKVPVLIHGDKPISESLVIVEYIDEVWTDGPSILPSDPFARATARFWAAYITDKWWPLLTEYRTAEGEEAKAAAREKFVEGLVLLEEAFVKSSQGKGYFGGDEIGYLDVVLGSLLGWLRVREATQGVTFLDKNKAPQLAAWADRFTLNSAVVDVLPKTEKLVDLINSFTKTT</sequence>
<evidence type="ECO:0000256" key="3">
    <source>
        <dbReference type="ARBA" id="ARBA00025743"/>
    </source>
</evidence>
<keyword evidence="9" id="KW-1185">Reference proteome</keyword>
<comment type="catalytic activity">
    <reaction evidence="4 5">
        <text>RX + glutathione = an S-substituted glutathione + a halide anion + H(+)</text>
        <dbReference type="Rhea" id="RHEA:16437"/>
        <dbReference type="ChEBI" id="CHEBI:15378"/>
        <dbReference type="ChEBI" id="CHEBI:16042"/>
        <dbReference type="ChEBI" id="CHEBI:17792"/>
        <dbReference type="ChEBI" id="CHEBI:57925"/>
        <dbReference type="ChEBI" id="CHEBI:90779"/>
        <dbReference type="EC" id="2.5.1.18"/>
    </reaction>
</comment>
<comment type="similarity">
    <text evidence="3">Belongs to the GST superfamily. Tau family.</text>
</comment>
<keyword evidence="2 5" id="KW-0808">Transferase</keyword>
<dbReference type="CDD" id="cd03058">
    <property type="entry name" value="GST_N_Tau"/>
    <property type="match status" value="1"/>
</dbReference>
<keyword evidence="5" id="KW-0963">Cytoplasm</keyword>
<dbReference type="SFLD" id="SFLDS00019">
    <property type="entry name" value="Glutathione_Transferase_(cytos"/>
    <property type="match status" value="1"/>
</dbReference>
<dbReference type="InterPro" id="IPR004045">
    <property type="entry name" value="Glutathione_S-Trfase_N"/>
</dbReference>
<dbReference type="PROSITE" id="PS50404">
    <property type="entry name" value="GST_NTER"/>
    <property type="match status" value="1"/>
</dbReference>
<dbReference type="SUPFAM" id="SSF47616">
    <property type="entry name" value="GST C-terminal domain-like"/>
    <property type="match status" value="1"/>
</dbReference>
<dbReference type="AlphaFoldDB" id="A0AAD8I133"/>
<keyword evidence="1" id="KW-0216">Detoxification</keyword>
<name>A0AAD8I133_9APIA</name>
<dbReference type="InterPro" id="IPR036282">
    <property type="entry name" value="Glutathione-S-Trfase_C_sf"/>
</dbReference>
<dbReference type="FunFam" id="1.20.1050.10:FF:000016">
    <property type="entry name" value="Glutathione S-transferase U9"/>
    <property type="match status" value="1"/>
</dbReference>
<dbReference type="SFLD" id="SFLDG01152">
    <property type="entry name" value="Main.3:_Omega-_and_Tau-like"/>
    <property type="match status" value="1"/>
</dbReference>
<feature type="domain" description="GST N-terminal" evidence="6">
    <location>
        <begin position="2"/>
        <end position="81"/>
    </location>
</feature>
<evidence type="ECO:0000313" key="9">
    <source>
        <dbReference type="Proteomes" id="UP001237642"/>
    </source>
</evidence>
<dbReference type="Pfam" id="PF13410">
    <property type="entry name" value="GST_C_2"/>
    <property type="match status" value="1"/>
</dbReference>
<comment type="caution">
    <text evidence="8">The sequence shown here is derived from an EMBL/GenBank/DDBJ whole genome shotgun (WGS) entry which is preliminary data.</text>
</comment>
<dbReference type="Gene3D" id="1.20.1050.10">
    <property type="match status" value="1"/>
</dbReference>
<dbReference type="GO" id="GO:0005829">
    <property type="term" value="C:cytosol"/>
    <property type="evidence" value="ECO:0007669"/>
    <property type="project" value="UniProtKB-SubCell"/>
</dbReference>
<evidence type="ECO:0000256" key="4">
    <source>
        <dbReference type="ARBA" id="ARBA00047960"/>
    </source>
</evidence>
<dbReference type="InterPro" id="IPR045074">
    <property type="entry name" value="GST_C_Tau"/>
</dbReference>
<dbReference type="GO" id="GO:0009407">
    <property type="term" value="P:toxin catabolic process"/>
    <property type="evidence" value="ECO:0007669"/>
    <property type="project" value="UniProtKB-ARBA"/>
</dbReference>
<dbReference type="Gene3D" id="3.40.30.10">
    <property type="entry name" value="Glutaredoxin"/>
    <property type="match status" value="1"/>
</dbReference>
<dbReference type="Pfam" id="PF02798">
    <property type="entry name" value="GST_N"/>
    <property type="match status" value="1"/>
</dbReference>
<dbReference type="GO" id="GO:0006749">
    <property type="term" value="P:glutathione metabolic process"/>
    <property type="evidence" value="ECO:0007669"/>
    <property type="project" value="InterPro"/>
</dbReference>
<evidence type="ECO:0000256" key="5">
    <source>
        <dbReference type="RuleBase" id="RU369102"/>
    </source>
</evidence>
<dbReference type="SUPFAM" id="SSF52833">
    <property type="entry name" value="Thioredoxin-like"/>
    <property type="match status" value="1"/>
</dbReference>
<dbReference type="GO" id="GO:0004364">
    <property type="term" value="F:glutathione transferase activity"/>
    <property type="evidence" value="ECO:0007669"/>
    <property type="project" value="UniProtKB-UniRule"/>
</dbReference>
<comment type="function">
    <text evidence="5">Is involved in the conjugation of reduced glutathione to a wide number of exogenous and endogenous hydrophobic electrophiles.</text>
</comment>
<accession>A0AAD8I133</accession>
<dbReference type="EMBL" id="JAUIZM010000007">
    <property type="protein sequence ID" value="KAK1376514.1"/>
    <property type="molecule type" value="Genomic_DNA"/>
</dbReference>
<feature type="domain" description="GST C-terminal" evidence="7">
    <location>
        <begin position="87"/>
        <end position="214"/>
    </location>
</feature>
<dbReference type="InterPro" id="IPR045073">
    <property type="entry name" value="Omega/Tau-like"/>
</dbReference>
<evidence type="ECO:0000256" key="1">
    <source>
        <dbReference type="ARBA" id="ARBA00022575"/>
    </source>
</evidence>
<reference evidence="8" key="2">
    <citation type="submission" date="2023-05" db="EMBL/GenBank/DDBJ databases">
        <authorList>
            <person name="Schelkunov M.I."/>
        </authorList>
    </citation>
    <scope>NUCLEOTIDE SEQUENCE</scope>
    <source>
        <strain evidence="8">Hsosn_3</strain>
        <tissue evidence="8">Leaf</tissue>
    </source>
</reference>
<dbReference type="InterPro" id="IPR036249">
    <property type="entry name" value="Thioredoxin-like_sf"/>
</dbReference>
<dbReference type="EC" id="2.5.1.18" evidence="5"/>
<organism evidence="8 9">
    <name type="scientific">Heracleum sosnowskyi</name>
    <dbReference type="NCBI Taxonomy" id="360622"/>
    <lineage>
        <taxon>Eukaryota</taxon>
        <taxon>Viridiplantae</taxon>
        <taxon>Streptophyta</taxon>
        <taxon>Embryophyta</taxon>
        <taxon>Tracheophyta</taxon>
        <taxon>Spermatophyta</taxon>
        <taxon>Magnoliopsida</taxon>
        <taxon>eudicotyledons</taxon>
        <taxon>Gunneridae</taxon>
        <taxon>Pentapetalae</taxon>
        <taxon>asterids</taxon>
        <taxon>campanulids</taxon>
        <taxon>Apiales</taxon>
        <taxon>Apiaceae</taxon>
        <taxon>Apioideae</taxon>
        <taxon>apioid superclade</taxon>
        <taxon>Tordylieae</taxon>
        <taxon>Tordyliinae</taxon>
        <taxon>Heracleum</taxon>
    </lineage>
</organism>
<evidence type="ECO:0000259" key="7">
    <source>
        <dbReference type="PROSITE" id="PS50405"/>
    </source>
</evidence>